<feature type="transmembrane region" description="Helical" evidence="7">
    <location>
        <begin position="540"/>
        <end position="558"/>
    </location>
</feature>
<dbReference type="GO" id="GO:0004252">
    <property type="term" value="F:serine-type endopeptidase activity"/>
    <property type="evidence" value="ECO:0007669"/>
    <property type="project" value="InterPro"/>
</dbReference>
<feature type="region of interest" description="Disordered" evidence="6">
    <location>
        <begin position="1"/>
        <end position="92"/>
    </location>
</feature>
<dbReference type="Gene3D" id="1.20.1540.10">
    <property type="entry name" value="Rhomboid-like"/>
    <property type="match status" value="1"/>
</dbReference>
<evidence type="ECO:0000259" key="8">
    <source>
        <dbReference type="Pfam" id="PF01694"/>
    </source>
</evidence>
<accession>A0AAW1NYZ1</accession>
<evidence type="ECO:0000256" key="3">
    <source>
        <dbReference type="ARBA" id="ARBA00022692"/>
    </source>
</evidence>
<dbReference type="PANTHER" id="PTHR23146:SF0">
    <property type="entry name" value="RNA POLYMERASE-ASSOCIATED PROTEIN LEO1"/>
    <property type="match status" value="1"/>
</dbReference>
<evidence type="ECO:0000313" key="10">
    <source>
        <dbReference type="Proteomes" id="UP001465755"/>
    </source>
</evidence>
<dbReference type="Pfam" id="PF01694">
    <property type="entry name" value="Rhomboid"/>
    <property type="match status" value="1"/>
</dbReference>
<dbReference type="PANTHER" id="PTHR23146">
    <property type="entry name" value="LEO1 PROTEIN"/>
    <property type="match status" value="1"/>
</dbReference>
<dbReference type="GO" id="GO:0032968">
    <property type="term" value="P:positive regulation of transcription elongation by RNA polymerase II"/>
    <property type="evidence" value="ECO:0007669"/>
    <property type="project" value="TreeGrafter"/>
</dbReference>
<feature type="region of interest" description="Disordered" evidence="6">
    <location>
        <begin position="242"/>
        <end position="377"/>
    </location>
</feature>
<dbReference type="InterPro" id="IPR007149">
    <property type="entry name" value="Leo1"/>
</dbReference>
<dbReference type="Pfam" id="PF04004">
    <property type="entry name" value="Leo1"/>
    <property type="match status" value="1"/>
</dbReference>
<dbReference type="Proteomes" id="UP001465755">
    <property type="component" value="Unassembled WGS sequence"/>
</dbReference>
<evidence type="ECO:0000256" key="2">
    <source>
        <dbReference type="ARBA" id="ARBA00009045"/>
    </source>
</evidence>
<feature type="transmembrane region" description="Helical" evidence="7">
    <location>
        <begin position="514"/>
        <end position="534"/>
    </location>
</feature>
<evidence type="ECO:0000256" key="6">
    <source>
        <dbReference type="SAM" id="MobiDB-lite"/>
    </source>
</evidence>
<keyword evidence="10" id="KW-1185">Reference proteome</keyword>
<dbReference type="InterPro" id="IPR035952">
    <property type="entry name" value="Rhomboid-like_sf"/>
</dbReference>
<dbReference type="GO" id="GO:0016593">
    <property type="term" value="C:Cdc73/Paf1 complex"/>
    <property type="evidence" value="ECO:0007669"/>
    <property type="project" value="InterPro"/>
</dbReference>
<sequence length="635" mass="70580">MDERDIFGSDSDDDDGFAPPAKPAQEEAAGGLTEQDNDREDQAEEDAWQAEEAGDEDRAAGDEDELQFQESQEERAPPIELEAPLIQGPDPSTLRFMRTSNILGINTRPFTPRAFARSENVWEDEQGRQHVDLRHLNTIRWRWSVQPDGSKQPQSNARLVRWEDGSVQLLVGTEVLNVSETDITSNHQHLYVRHDVIQQGQAPLNQRMTFQPASLKAGFHKRLAANAERKHAKQTRVQQVTVMKDPVQERLRQEKEEEQRLRDKEALERKQARTMRSYAYPREPANRNAMTAGFLEAGDNDDGDLDEEGEEDAEQYTRGQILDEIEERRREQRLAQAKRDPVGVQHRRTPPPKRRQDDDLDGFIVDEEDEEENVRDRKSKHQRRAVVLSDTGCQVQAERQERANVKLPVAAAKSAFLSPGFRTGSQPWQARSLTFCNVRASRAQCRHRSVTRSLRPLAAAQSDSSWPTGSIPSTSLQGSATSAAPRPAAFEHLSGNMFMLYVFGRIVEEEEGIAGVWGTYLTCALGASIATLFLSASNTVSLGASGAVFGMFTMAVLTKLRFNFKKLLECAILGQFVVKQVIQEVQAQASKGVGLGAQQIAGVQVGHIAHIAGALAGVLLVLLLSRIPDPTGASA</sequence>
<organism evidence="9 10">
    <name type="scientific">Symbiochloris irregularis</name>
    <dbReference type="NCBI Taxonomy" id="706552"/>
    <lineage>
        <taxon>Eukaryota</taxon>
        <taxon>Viridiplantae</taxon>
        <taxon>Chlorophyta</taxon>
        <taxon>core chlorophytes</taxon>
        <taxon>Trebouxiophyceae</taxon>
        <taxon>Trebouxiales</taxon>
        <taxon>Trebouxiaceae</taxon>
        <taxon>Symbiochloris</taxon>
    </lineage>
</organism>
<feature type="domain" description="Peptidase S54 rhomboid" evidence="8">
    <location>
        <begin position="490"/>
        <end position="626"/>
    </location>
</feature>
<gene>
    <name evidence="9" type="ORF">WJX73_002057</name>
</gene>
<dbReference type="GO" id="GO:0006368">
    <property type="term" value="P:transcription elongation by RNA polymerase II"/>
    <property type="evidence" value="ECO:0007669"/>
    <property type="project" value="InterPro"/>
</dbReference>
<keyword evidence="5 7" id="KW-0472">Membrane</keyword>
<evidence type="ECO:0000256" key="5">
    <source>
        <dbReference type="ARBA" id="ARBA00023136"/>
    </source>
</evidence>
<dbReference type="EMBL" id="JALJOQ010000101">
    <property type="protein sequence ID" value="KAK9798160.1"/>
    <property type="molecule type" value="Genomic_DNA"/>
</dbReference>
<keyword evidence="4 7" id="KW-1133">Transmembrane helix</keyword>
<proteinExistence type="inferred from homology"/>
<protein>
    <recommendedName>
        <fullName evidence="8">Peptidase S54 rhomboid domain-containing protein</fullName>
    </recommendedName>
</protein>
<evidence type="ECO:0000256" key="7">
    <source>
        <dbReference type="SAM" id="Phobius"/>
    </source>
</evidence>
<evidence type="ECO:0000313" key="9">
    <source>
        <dbReference type="EMBL" id="KAK9798160.1"/>
    </source>
</evidence>
<dbReference type="AlphaFoldDB" id="A0AAW1NYZ1"/>
<keyword evidence="3 7" id="KW-0812">Transmembrane</keyword>
<comment type="subcellular location">
    <subcellularLocation>
        <location evidence="1">Membrane</location>
        <topology evidence="1">Multi-pass membrane protein</topology>
    </subcellularLocation>
</comment>
<feature type="compositionally biased region" description="Basic and acidic residues" evidence="6">
    <location>
        <begin position="246"/>
        <end position="271"/>
    </location>
</feature>
<feature type="compositionally biased region" description="Basic and acidic residues" evidence="6">
    <location>
        <begin position="326"/>
        <end position="341"/>
    </location>
</feature>
<reference evidence="9 10" key="1">
    <citation type="journal article" date="2024" name="Nat. Commun.">
        <title>Phylogenomics reveals the evolutionary origins of lichenization in chlorophyte algae.</title>
        <authorList>
            <person name="Puginier C."/>
            <person name="Libourel C."/>
            <person name="Otte J."/>
            <person name="Skaloud P."/>
            <person name="Haon M."/>
            <person name="Grisel S."/>
            <person name="Petersen M."/>
            <person name="Berrin J.G."/>
            <person name="Delaux P.M."/>
            <person name="Dal Grande F."/>
            <person name="Keller J."/>
        </authorList>
    </citation>
    <scope>NUCLEOTIDE SEQUENCE [LARGE SCALE GENOMIC DNA]</scope>
    <source>
        <strain evidence="9 10">SAG 2036</strain>
    </source>
</reference>
<evidence type="ECO:0000256" key="4">
    <source>
        <dbReference type="ARBA" id="ARBA00022989"/>
    </source>
</evidence>
<dbReference type="GO" id="GO:0016020">
    <property type="term" value="C:membrane"/>
    <property type="evidence" value="ECO:0007669"/>
    <property type="project" value="UniProtKB-SubCell"/>
</dbReference>
<dbReference type="InterPro" id="IPR022764">
    <property type="entry name" value="Peptidase_S54_rhomboid_dom"/>
</dbReference>
<feature type="compositionally biased region" description="Acidic residues" evidence="6">
    <location>
        <begin position="298"/>
        <end position="314"/>
    </location>
</feature>
<feature type="compositionally biased region" description="Acidic residues" evidence="6">
    <location>
        <begin position="358"/>
        <end position="373"/>
    </location>
</feature>
<comment type="caution">
    <text evidence="9">The sequence shown here is derived from an EMBL/GenBank/DDBJ whole genome shotgun (WGS) entry which is preliminary data.</text>
</comment>
<dbReference type="SUPFAM" id="SSF144091">
    <property type="entry name" value="Rhomboid-like"/>
    <property type="match status" value="1"/>
</dbReference>
<comment type="similarity">
    <text evidence="2">Belongs to the peptidase S54 family.</text>
</comment>
<dbReference type="GO" id="GO:1990269">
    <property type="term" value="F:RNA polymerase II C-terminal domain phosphoserine binding"/>
    <property type="evidence" value="ECO:0007669"/>
    <property type="project" value="TreeGrafter"/>
</dbReference>
<feature type="transmembrane region" description="Helical" evidence="7">
    <location>
        <begin position="608"/>
        <end position="627"/>
    </location>
</feature>
<evidence type="ECO:0000256" key="1">
    <source>
        <dbReference type="ARBA" id="ARBA00004141"/>
    </source>
</evidence>
<feature type="compositionally biased region" description="Acidic residues" evidence="6">
    <location>
        <begin position="35"/>
        <end position="55"/>
    </location>
</feature>
<name>A0AAW1NYZ1_9CHLO</name>
<feature type="region of interest" description="Disordered" evidence="6">
    <location>
        <begin position="461"/>
        <end position="480"/>
    </location>
</feature>